<keyword evidence="3 5" id="KW-0418">Kinase</keyword>
<keyword evidence="2" id="KW-0808">Transferase</keyword>
<gene>
    <name evidence="5" type="ORF">SAMN02745221_01919</name>
</gene>
<evidence type="ECO:0000313" key="5">
    <source>
        <dbReference type="EMBL" id="SHH20480.1"/>
    </source>
</evidence>
<keyword evidence="6" id="KW-1185">Reference proteome</keyword>
<evidence type="ECO:0000259" key="4">
    <source>
        <dbReference type="Pfam" id="PF14689"/>
    </source>
</evidence>
<evidence type="ECO:0000313" key="6">
    <source>
        <dbReference type="Proteomes" id="UP000242329"/>
    </source>
</evidence>
<dbReference type="GO" id="GO:0000155">
    <property type="term" value="F:phosphorelay sensor kinase activity"/>
    <property type="evidence" value="ECO:0007669"/>
    <property type="project" value="InterPro"/>
</dbReference>
<dbReference type="InterPro" id="IPR016120">
    <property type="entry name" value="Sig_transdc_His_kin_SpoOB"/>
</dbReference>
<dbReference type="STRING" id="1123382.SAMN02745221_01919"/>
<keyword evidence="1" id="KW-0597">Phosphoprotein</keyword>
<reference evidence="6" key="1">
    <citation type="submission" date="2016-11" db="EMBL/GenBank/DDBJ databases">
        <authorList>
            <person name="Varghese N."/>
            <person name="Submissions S."/>
        </authorList>
    </citation>
    <scope>NUCLEOTIDE SEQUENCE [LARGE SCALE GENOMIC DNA]</scope>
    <source>
        <strain evidence="6">DSM 11003</strain>
    </source>
</reference>
<evidence type="ECO:0000256" key="2">
    <source>
        <dbReference type="ARBA" id="ARBA00022679"/>
    </source>
</evidence>
<dbReference type="Pfam" id="PF14689">
    <property type="entry name" value="SPOB_a"/>
    <property type="match status" value="1"/>
</dbReference>
<proteinExistence type="predicted"/>
<feature type="domain" description="SpoOB alpha-helical" evidence="4">
    <location>
        <begin position="3"/>
        <end position="52"/>
    </location>
</feature>
<dbReference type="AlphaFoldDB" id="A0A1M5R373"/>
<dbReference type="Proteomes" id="UP000242329">
    <property type="component" value="Unassembled WGS sequence"/>
</dbReference>
<dbReference type="EMBL" id="FQWY01000042">
    <property type="protein sequence ID" value="SHH20480.1"/>
    <property type="molecule type" value="Genomic_DNA"/>
</dbReference>
<evidence type="ECO:0000256" key="1">
    <source>
        <dbReference type="ARBA" id="ARBA00022553"/>
    </source>
</evidence>
<dbReference type="InterPro" id="IPR039506">
    <property type="entry name" value="SPOB_a"/>
</dbReference>
<name>A0A1M5R373_9FIRM</name>
<sequence length="146" mass="17168">MVEAEKVLEILKRVRHDLGNHLQVISGYLDLGYLDEIRNYIDEVTRYMQYEKWLFASAEPEIALYLYYQMLRGEELGAVIRYKDIKVHDLRIIEKTDEPYATISGWCGKLNHKDDAVFEVVLVQKGKEVEMRIKTGTDEITRVLKE</sequence>
<protein>
    <submittedName>
        <fullName evidence="5">Sensor_kinase_SpoOB-type, alpha-helical domain</fullName>
    </submittedName>
</protein>
<organism evidence="5 6">
    <name type="scientific">Thermosyntropha lipolytica DSM 11003</name>
    <dbReference type="NCBI Taxonomy" id="1123382"/>
    <lineage>
        <taxon>Bacteria</taxon>
        <taxon>Bacillati</taxon>
        <taxon>Bacillota</taxon>
        <taxon>Clostridia</taxon>
        <taxon>Eubacteriales</taxon>
        <taxon>Syntrophomonadaceae</taxon>
        <taxon>Thermosyntropha</taxon>
    </lineage>
</organism>
<dbReference type="Gene3D" id="1.10.287.130">
    <property type="match status" value="1"/>
</dbReference>
<dbReference type="SUPFAM" id="SSF55890">
    <property type="entry name" value="Sporulation response regulatory protein Spo0B"/>
    <property type="match status" value="1"/>
</dbReference>
<accession>A0A1M5R373</accession>
<evidence type="ECO:0000256" key="3">
    <source>
        <dbReference type="ARBA" id="ARBA00022777"/>
    </source>
</evidence>